<dbReference type="Proteomes" id="UP000176944">
    <property type="component" value="Chromosome"/>
</dbReference>
<sequence>MMKTQTMQIYQVGGALPLNASSYVKRQADEELYKYLKAGEFCYVLNSRQMGKSSLKVQTVKRLQQEEIVCASIDITMLGSQQIPPREWYGGLISGLVSELELYDRFDEYHWLQQHQKISPVQCFGKFLKEVLFEYIAQPIVIFIDEIDSVLQLSFKDDFFALIRACYNKRAENSAYNRLSFVLLGVATPGDLIGDKDRTPFNIGRAVELHGFQRDEVEPLVRGLAGQVSNPQAVIQEILDWTGGQPFLTQKLCQLVVSSASVFDPLKKGEKEWIEKLVRSHVISNWEATDEPEHLKTIRDRILSNEQRSAYLLELYQQVWQQGEVVANNSFEEGKLQLSGLVFKQRVGAFPVLKVYNRIYHQVFNQDWIEQELAGLRPYSEGFRAWVASGCQDESLLLRGKALKDAQAWAKRKNLSYLDQQFLAASEKKGIEEQIAQEKLEAELDRERKDRAATQKINQVLTEANRKAQRRIQIGAVVLSIAVLGAIVSGLVAAKEMIMVAEAQAAHNKIKEDIKTINMLSELAAELQHKGLYYEAQEAWFQVSQSTLIQEDKRNIKQAMLLASISLANQQLSQKYQEIKQNSKATERWNEATKKIEQIEEKNLLSSQSNVNVPEEWAIYVHVKRVQGSILRKEGNIEEALQAYKQAFDRLDTAWKKFPNVDLDTEIPIPSFLPQQQSILSTNAVENFHREYIQLLSENGQDYQMVKNSLFNHFLAELHFFMKSANWKDADLKNVRIMLYIADREKEGWLNVEHIEQCSCQKLRTLNTLWVKHSDGKFGFSVQKQILDKIIAERGLPKGEYDKLLDETWYEWWEKVNWFAEIFNKNKAEEGHLPLAPWNTKDNRTATFRGGDPPVTPWRKSFLSVLFSRCDW</sequence>
<evidence type="ECO:0000256" key="2">
    <source>
        <dbReference type="SAM" id="Phobius"/>
    </source>
</evidence>
<dbReference type="Gene3D" id="1.25.40.620">
    <property type="match status" value="1"/>
</dbReference>
<dbReference type="GO" id="GO:0046906">
    <property type="term" value="F:tetrapyrrole binding"/>
    <property type="evidence" value="ECO:0007669"/>
    <property type="project" value="TreeGrafter"/>
</dbReference>
<keyword evidence="1" id="KW-0175">Coiled coil</keyword>
<evidence type="ECO:0000313" key="5">
    <source>
        <dbReference type="Proteomes" id="UP000176944"/>
    </source>
</evidence>
<dbReference type="PANTHER" id="PTHR34800">
    <property type="entry name" value="TETRAPYRROLE-BINDING PROTEIN, CHLOROPLASTIC"/>
    <property type="match status" value="1"/>
</dbReference>
<name>A0A1D9G6H6_MOOP1</name>
<protein>
    <submittedName>
        <fullName evidence="4">AAA-like domain-containing protein</fullName>
    </submittedName>
</protein>
<gene>
    <name evidence="4" type="ORF">BJP36_27425</name>
</gene>
<keyword evidence="2" id="KW-0812">Transmembrane</keyword>
<feature type="coiled-coil region" evidence="1">
    <location>
        <begin position="562"/>
        <end position="602"/>
    </location>
</feature>
<reference evidence="5" key="1">
    <citation type="submission" date="2016-10" db="EMBL/GenBank/DDBJ databases">
        <title>Comparative genomics uncovers the prolific and rare metabolic potential of the cyanobacterial genus Moorea.</title>
        <authorList>
            <person name="Leao T."/>
            <person name="Castelao G."/>
            <person name="Korobeynikov A."/>
            <person name="Monroe E.A."/>
            <person name="Podell S."/>
            <person name="Glukhov E."/>
            <person name="Allen E."/>
            <person name="Gerwick W.H."/>
            <person name="Gerwick L."/>
        </authorList>
    </citation>
    <scope>NUCLEOTIDE SEQUENCE [LARGE SCALE GENOMIC DNA]</scope>
    <source>
        <strain evidence="5">JHB</strain>
    </source>
</reference>
<proteinExistence type="predicted"/>
<dbReference type="Gene3D" id="3.40.50.300">
    <property type="entry name" value="P-loop containing nucleotide triphosphate hydrolases"/>
    <property type="match status" value="1"/>
</dbReference>
<evidence type="ECO:0000313" key="4">
    <source>
        <dbReference type="EMBL" id="AOY83095.2"/>
    </source>
</evidence>
<keyword evidence="2" id="KW-1133">Transmembrane helix</keyword>
<dbReference type="InterPro" id="IPR008629">
    <property type="entry name" value="GUN4-like"/>
</dbReference>
<keyword evidence="2" id="KW-0472">Membrane</keyword>
<accession>A0A1D9G6H6</accession>
<dbReference type="SUPFAM" id="SSF52540">
    <property type="entry name" value="P-loop containing nucleoside triphosphate hydrolases"/>
    <property type="match status" value="1"/>
</dbReference>
<feature type="transmembrane region" description="Helical" evidence="2">
    <location>
        <begin position="474"/>
        <end position="494"/>
    </location>
</feature>
<dbReference type="Gene3D" id="1.10.10.1770">
    <property type="entry name" value="Gun4-like"/>
    <property type="match status" value="1"/>
</dbReference>
<feature type="domain" description="GUN4-like" evidence="3">
    <location>
        <begin position="716"/>
        <end position="835"/>
    </location>
</feature>
<evidence type="ECO:0000256" key="1">
    <source>
        <dbReference type="SAM" id="Coils"/>
    </source>
</evidence>
<organism evidence="4 5">
    <name type="scientific">Moorena producens (strain JHB)</name>
    <dbReference type="NCBI Taxonomy" id="1454205"/>
    <lineage>
        <taxon>Bacteria</taxon>
        <taxon>Bacillati</taxon>
        <taxon>Cyanobacteriota</taxon>
        <taxon>Cyanophyceae</taxon>
        <taxon>Coleofasciculales</taxon>
        <taxon>Coleofasciculaceae</taxon>
        <taxon>Moorena</taxon>
    </lineage>
</organism>
<dbReference type="SUPFAM" id="SSF140869">
    <property type="entry name" value="GUN4-like"/>
    <property type="match status" value="1"/>
</dbReference>
<dbReference type="PANTHER" id="PTHR34800:SF1">
    <property type="entry name" value="TETRAPYRROLE-BINDING PROTEIN, CHLOROPLASTIC"/>
    <property type="match status" value="1"/>
</dbReference>
<dbReference type="InterPro" id="IPR027417">
    <property type="entry name" value="P-loop_NTPase"/>
</dbReference>
<dbReference type="Pfam" id="PF05419">
    <property type="entry name" value="GUN4"/>
    <property type="match status" value="1"/>
</dbReference>
<evidence type="ECO:0000259" key="3">
    <source>
        <dbReference type="Pfam" id="PF05419"/>
    </source>
</evidence>
<dbReference type="AlphaFoldDB" id="A0A1D9G6H6"/>
<dbReference type="Pfam" id="PF14516">
    <property type="entry name" value="AAA_35"/>
    <property type="match status" value="1"/>
</dbReference>
<dbReference type="CDD" id="cd16383">
    <property type="entry name" value="GUN4"/>
    <property type="match status" value="1"/>
</dbReference>
<dbReference type="EMBL" id="CP017708">
    <property type="protein sequence ID" value="AOY83095.2"/>
    <property type="molecule type" value="Genomic_DNA"/>
</dbReference>
<dbReference type="InterPro" id="IPR037215">
    <property type="entry name" value="GUN4-like_sf"/>
</dbReference>